<evidence type="ECO:0000256" key="3">
    <source>
        <dbReference type="ARBA" id="ARBA00013109"/>
    </source>
</evidence>
<dbReference type="SUPFAM" id="SSF69618">
    <property type="entry name" value="HemD-like"/>
    <property type="match status" value="1"/>
</dbReference>
<dbReference type="GO" id="GO:0008168">
    <property type="term" value="F:methyltransferase activity"/>
    <property type="evidence" value="ECO:0007669"/>
    <property type="project" value="UniProtKB-KW"/>
</dbReference>
<organism evidence="11 12">
    <name type="scientific">Pseudaquabacterium pictum</name>
    <dbReference type="NCBI Taxonomy" id="2315236"/>
    <lineage>
        <taxon>Bacteria</taxon>
        <taxon>Pseudomonadati</taxon>
        <taxon>Pseudomonadota</taxon>
        <taxon>Betaproteobacteria</taxon>
        <taxon>Burkholderiales</taxon>
        <taxon>Sphaerotilaceae</taxon>
        <taxon>Pseudaquabacterium</taxon>
    </lineage>
</organism>
<reference evidence="12" key="1">
    <citation type="submission" date="2019-03" db="EMBL/GenBank/DDBJ databases">
        <title>Aquabacterium pictum sp.nov., the first bacteriochlorophyll a-containing freshwater bacterium in the genus Aquabacterium of the class Betaproteobacteria.</title>
        <authorList>
            <person name="Hirose S."/>
            <person name="Tank M."/>
            <person name="Hara E."/>
            <person name="Tamaki H."/>
            <person name="Takaichi S."/>
            <person name="Haruta S."/>
            <person name="Hanada S."/>
        </authorList>
    </citation>
    <scope>NUCLEOTIDE SEQUENCE [LARGE SCALE GENOMIC DNA]</scope>
    <source>
        <strain evidence="12">W35</strain>
    </source>
</reference>
<evidence type="ECO:0000313" key="12">
    <source>
        <dbReference type="Proteomes" id="UP000301751"/>
    </source>
</evidence>
<keyword evidence="11" id="KW-0489">Methyltransferase</keyword>
<dbReference type="InterPro" id="IPR039793">
    <property type="entry name" value="UROS/Hem4"/>
</dbReference>
<dbReference type="RefSeq" id="WP_137732145.1">
    <property type="nucleotide sequence ID" value="NZ_BJCL01000003.1"/>
</dbReference>
<keyword evidence="5 9" id="KW-0627">Porphyrin biosynthesis</keyword>
<dbReference type="PANTHER" id="PTHR38042:SF1">
    <property type="entry name" value="UROPORPHYRINOGEN-III SYNTHASE, CHLOROPLASTIC"/>
    <property type="match status" value="1"/>
</dbReference>
<comment type="pathway">
    <text evidence="1 9">Porphyrin-containing compound metabolism; protoporphyrin-IX biosynthesis; coproporphyrinogen-III from 5-aminolevulinate: step 3/4.</text>
</comment>
<dbReference type="EMBL" id="BJCL01000003">
    <property type="protein sequence ID" value="GCL62382.1"/>
    <property type="molecule type" value="Genomic_DNA"/>
</dbReference>
<dbReference type="AlphaFoldDB" id="A0A480AQK7"/>
<comment type="catalytic activity">
    <reaction evidence="8 9">
        <text>hydroxymethylbilane = uroporphyrinogen III + H2O</text>
        <dbReference type="Rhea" id="RHEA:18965"/>
        <dbReference type="ChEBI" id="CHEBI:15377"/>
        <dbReference type="ChEBI" id="CHEBI:57308"/>
        <dbReference type="ChEBI" id="CHEBI:57845"/>
        <dbReference type="EC" id="4.2.1.75"/>
    </reaction>
</comment>
<gene>
    <name evidence="11" type="ORF">AQPW35_14630</name>
</gene>
<keyword evidence="11" id="KW-0808">Transferase</keyword>
<feature type="domain" description="Tetrapyrrole biosynthesis uroporphyrinogen III synthase" evidence="10">
    <location>
        <begin position="18"/>
        <end position="254"/>
    </location>
</feature>
<dbReference type="Pfam" id="PF02602">
    <property type="entry name" value="HEM4"/>
    <property type="match status" value="1"/>
</dbReference>
<keyword evidence="4 9" id="KW-0456">Lyase</keyword>
<evidence type="ECO:0000256" key="1">
    <source>
        <dbReference type="ARBA" id="ARBA00004772"/>
    </source>
</evidence>
<dbReference type="InterPro" id="IPR036108">
    <property type="entry name" value="4pyrrol_syn_uPrphyn_synt_sf"/>
</dbReference>
<evidence type="ECO:0000256" key="9">
    <source>
        <dbReference type="RuleBase" id="RU366031"/>
    </source>
</evidence>
<evidence type="ECO:0000256" key="7">
    <source>
        <dbReference type="ARBA" id="ARBA00040167"/>
    </source>
</evidence>
<keyword evidence="12" id="KW-1185">Reference proteome</keyword>
<proteinExistence type="inferred from homology"/>
<dbReference type="OrthoDB" id="9787650at2"/>
<evidence type="ECO:0000256" key="6">
    <source>
        <dbReference type="ARBA" id="ARBA00037589"/>
    </source>
</evidence>
<evidence type="ECO:0000313" key="11">
    <source>
        <dbReference type="EMBL" id="GCL62382.1"/>
    </source>
</evidence>
<accession>A0A480AQK7</accession>
<dbReference type="GO" id="GO:0032259">
    <property type="term" value="P:methylation"/>
    <property type="evidence" value="ECO:0007669"/>
    <property type="project" value="UniProtKB-KW"/>
</dbReference>
<evidence type="ECO:0000256" key="5">
    <source>
        <dbReference type="ARBA" id="ARBA00023244"/>
    </source>
</evidence>
<dbReference type="Gene3D" id="3.40.50.10090">
    <property type="match status" value="2"/>
</dbReference>
<sequence length="266" mass="27811">MAGLPQLLVTRPQPQADDWVSRLQALGVTASAFPLLGIDGPADPAPVQAAWRAIADGHDDQQRPLAMVMFVSPSAVQRFVASQPAGTAWPPGLVAAAPGLGTRLALQQAGVPAAALCSPADDGGQFDSEALWAVLQHRCRWPGSAALVVRGESGRDWLAEVLRQQGAQVHFVEAYRRTVPVPDAAAQALLVQALARPDAFCWLFSSSEAVGHLPQLAPGADWTQARALATHPRIAEAARQLGLQRVHTVAPTPEAVAALLQGGSAA</sequence>
<dbReference type="UniPathway" id="UPA00251">
    <property type="reaction ID" value="UER00320"/>
</dbReference>
<evidence type="ECO:0000256" key="4">
    <source>
        <dbReference type="ARBA" id="ARBA00023239"/>
    </source>
</evidence>
<comment type="similarity">
    <text evidence="2 9">Belongs to the uroporphyrinogen-III synthase family.</text>
</comment>
<dbReference type="InterPro" id="IPR003754">
    <property type="entry name" value="4pyrrol_synth_uPrphyn_synth"/>
</dbReference>
<evidence type="ECO:0000256" key="8">
    <source>
        <dbReference type="ARBA" id="ARBA00048617"/>
    </source>
</evidence>
<dbReference type="GO" id="GO:0004852">
    <property type="term" value="F:uroporphyrinogen-III synthase activity"/>
    <property type="evidence" value="ECO:0007669"/>
    <property type="project" value="UniProtKB-UniRule"/>
</dbReference>
<protein>
    <recommendedName>
        <fullName evidence="7 9">Uroporphyrinogen-III synthase</fullName>
        <ecNumber evidence="3 9">4.2.1.75</ecNumber>
    </recommendedName>
</protein>
<dbReference type="GO" id="GO:0006780">
    <property type="term" value="P:uroporphyrinogen III biosynthetic process"/>
    <property type="evidence" value="ECO:0007669"/>
    <property type="project" value="UniProtKB-UniRule"/>
</dbReference>
<evidence type="ECO:0000256" key="2">
    <source>
        <dbReference type="ARBA" id="ARBA00008133"/>
    </source>
</evidence>
<dbReference type="GO" id="GO:0006782">
    <property type="term" value="P:protoporphyrinogen IX biosynthetic process"/>
    <property type="evidence" value="ECO:0007669"/>
    <property type="project" value="UniProtKB-UniRule"/>
</dbReference>
<name>A0A480AQK7_9BURK</name>
<comment type="function">
    <text evidence="6 9">Catalyzes cyclization of the linear tetrapyrrole, hydroxymethylbilane, to the macrocyclic uroporphyrinogen III.</text>
</comment>
<evidence type="ECO:0000259" key="10">
    <source>
        <dbReference type="Pfam" id="PF02602"/>
    </source>
</evidence>
<comment type="caution">
    <text evidence="11">The sequence shown here is derived from an EMBL/GenBank/DDBJ whole genome shotgun (WGS) entry which is preliminary data.</text>
</comment>
<dbReference type="EC" id="4.2.1.75" evidence="3 9"/>
<dbReference type="CDD" id="cd06578">
    <property type="entry name" value="HemD"/>
    <property type="match status" value="1"/>
</dbReference>
<dbReference type="PANTHER" id="PTHR38042">
    <property type="entry name" value="UROPORPHYRINOGEN-III SYNTHASE, CHLOROPLASTIC"/>
    <property type="match status" value="1"/>
</dbReference>
<dbReference type="Proteomes" id="UP000301751">
    <property type="component" value="Unassembled WGS sequence"/>
</dbReference>